<dbReference type="SUPFAM" id="SSF49764">
    <property type="entry name" value="HSP20-like chaperones"/>
    <property type="match status" value="1"/>
</dbReference>
<comment type="similarity">
    <text evidence="1 2">Belongs to the small heat shock protein (HSP20) family.</text>
</comment>
<protein>
    <submittedName>
        <fullName evidence="4">Molecular chaperone Hsp18</fullName>
    </submittedName>
</protein>
<accession>A0ABP9SFH9</accession>
<evidence type="ECO:0000256" key="2">
    <source>
        <dbReference type="RuleBase" id="RU003616"/>
    </source>
</evidence>
<evidence type="ECO:0000313" key="5">
    <source>
        <dbReference type="Proteomes" id="UP001500200"/>
    </source>
</evidence>
<dbReference type="Proteomes" id="UP001500200">
    <property type="component" value="Unassembled WGS sequence"/>
</dbReference>
<gene>
    <name evidence="4" type="primary">hsp18</name>
    <name evidence="4" type="ORF">GCM10023346_20810</name>
</gene>
<keyword evidence="5" id="KW-1185">Reference proteome</keyword>
<dbReference type="RefSeq" id="WP_345449278.1">
    <property type="nucleotide sequence ID" value="NZ_BAABKK010000012.1"/>
</dbReference>
<dbReference type="InterPro" id="IPR031107">
    <property type="entry name" value="Small_HSP"/>
</dbReference>
<dbReference type="EMBL" id="BAABKK010000012">
    <property type="protein sequence ID" value="GAA5194149.1"/>
    <property type="molecule type" value="Genomic_DNA"/>
</dbReference>
<dbReference type="InterPro" id="IPR008978">
    <property type="entry name" value="HSP20-like_chaperone"/>
</dbReference>
<reference evidence="5" key="1">
    <citation type="journal article" date="2019" name="Int. J. Syst. Evol. Microbiol.">
        <title>The Global Catalogue of Microorganisms (GCM) 10K type strain sequencing project: providing services to taxonomists for standard genome sequencing and annotation.</title>
        <authorList>
            <consortium name="The Broad Institute Genomics Platform"/>
            <consortium name="The Broad Institute Genome Sequencing Center for Infectious Disease"/>
            <person name="Wu L."/>
            <person name="Ma J."/>
        </authorList>
    </citation>
    <scope>NUCLEOTIDE SEQUENCE [LARGE SCALE GENOMIC DNA]</scope>
    <source>
        <strain evidence="5">JCM 18514</strain>
    </source>
</reference>
<sequence length="141" mass="15649">MLMRTDPFREFDRLAEQVLGTTARPAAMPMDAWREGEDFVVAFDLPGVNVDSVDIDVERNVLTVKAERPDPVGEGTELIASERPRGVFSRQLILGDALDTEGVKANYDAGVLTLRIPVAEKAKPRRIEIETTGKQRQEINA</sequence>
<evidence type="ECO:0000259" key="3">
    <source>
        <dbReference type="PROSITE" id="PS01031"/>
    </source>
</evidence>
<dbReference type="PANTHER" id="PTHR11527">
    <property type="entry name" value="HEAT-SHOCK PROTEIN 20 FAMILY MEMBER"/>
    <property type="match status" value="1"/>
</dbReference>
<feature type="domain" description="SHSP" evidence="3">
    <location>
        <begin position="21"/>
        <end position="132"/>
    </location>
</feature>
<name>A0ABP9SFH9_9MICC</name>
<dbReference type="Gene3D" id="2.60.40.790">
    <property type="match status" value="1"/>
</dbReference>
<proteinExistence type="inferred from homology"/>
<comment type="caution">
    <text evidence="4">The sequence shown here is derived from an EMBL/GenBank/DDBJ whole genome shotgun (WGS) entry which is preliminary data.</text>
</comment>
<dbReference type="CDD" id="cd06464">
    <property type="entry name" value="ACD_sHsps-like"/>
    <property type="match status" value="1"/>
</dbReference>
<evidence type="ECO:0000313" key="4">
    <source>
        <dbReference type="EMBL" id="GAA5194149.1"/>
    </source>
</evidence>
<dbReference type="Pfam" id="PF00011">
    <property type="entry name" value="HSP20"/>
    <property type="match status" value="1"/>
</dbReference>
<dbReference type="InterPro" id="IPR002068">
    <property type="entry name" value="A-crystallin/Hsp20_dom"/>
</dbReference>
<evidence type="ECO:0000256" key="1">
    <source>
        <dbReference type="PROSITE-ProRule" id="PRU00285"/>
    </source>
</evidence>
<dbReference type="PROSITE" id="PS01031">
    <property type="entry name" value="SHSP"/>
    <property type="match status" value="1"/>
</dbReference>
<organism evidence="4 5">
    <name type="scientific">Arthrobacter gyeryongensis</name>
    <dbReference type="NCBI Taxonomy" id="1650592"/>
    <lineage>
        <taxon>Bacteria</taxon>
        <taxon>Bacillati</taxon>
        <taxon>Actinomycetota</taxon>
        <taxon>Actinomycetes</taxon>
        <taxon>Micrococcales</taxon>
        <taxon>Micrococcaceae</taxon>
        <taxon>Arthrobacter</taxon>
    </lineage>
</organism>